<keyword evidence="2 10" id="KW-0808">Transferase</keyword>
<dbReference type="GO" id="GO:0016020">
    <property type="term" value="C:membrane"/>
    <property type="evidence" value="ECO:0007669"/>
    <property type="project" value="UniProtKB-SubCell"/>
</dbReference>
<feature type="transmembrane region" description="Helical" evidence="10">
    <location>
        <begin position="45"/>
        <end position="66"/>
    </location>
</feature>
<evidence type="ECO:0000256" key="4">
    <source>
        <dbReference type="ARBA" id="ARBA00022989"/>
    </source>
</evidence>
<keyword evidence="4 10" id="KW-1133">Transmembrane helix</keyword>
<keyword evidence="7" id="KW-0449">Lipoprotein</keyword>
<dbReference type="Pfam" id="PF01529">
    <property type="entry name" value="DHHC"/>
    <property type="match status" value="1"/>
</dbReference>
<evidence type="ECO:0000256" key="2">
    <source>
        <dbReference type="ARBA" id="ARBA00022679"/>
    </source>
</evidence>
<comment type="catalytic activity">
    <reaction evidence="9 10">
        <text>L-cysteinyl-[protein] + hexadecanoyl-CoA = S-hexadecanoyl-L-cysteinyl-[protein] + CoA</text>
        <dbReference type="Rhea" id="RHEA:36683"/>
        <dbReference type="Rhea" id="RHEA-COMP:10131"/>
        <dbReference type="Rhea" id="RHEA-COMP:11032"/>
        <dbReference type="ChEBI" id="CHEBI:29950"/>
        <dbReference type="ChEBI" id="CHEBI:57287"/>
        <dbReference type="ChEBI" id="CHEBI:57379"/>
        <dbReference type="ChEBI" id="CHEBI:74151"/>
        <dbReference type="EC" id="2.3.1.225"/>
    </reaction>
</comment>
<feature type="transmembrane region" description="Helical" evidence="10">
    <location>
        <begin position="196"/>
        <end position="221"/>
    </location>
</feature>
<comment type="subcellular location">
    <subcellularLocation>
        <location evidence="1">Membrane</location>
        <topology evidence="1">Multi-pass membrane protein</topology>
    </subcellularLocation>
</comment>
<evidence type="ECO:0000256" key="5">
    <source>
        <dbReference type="ARBA" id="ARBA00023136"/>
    </source>
</evidence>
<evidence type="ECO:0000259" key="11">
    <source>
        <dbReference type="Pfam" id="PF01529"/>
    </source>
</evidence>
<dbReference type="InterPro" id="IPR001594">
    <property type="entry name" value="Palmitoyltrfase_DHHC"/>
</dbReference>
<evidence type="ECO:0000256" key="10">
    <source>
        <dbReference type="RuleBase" id="RU079119"/>
    </source>
</evidence>
<sequence length="358" mass="41218">MILFQLERLCCALASWFPRVGVNLLTTWGIYTHIFKLCIPKFQGLVRVVFILSGLAFYVLATIAYARTVNTGPGSPLQLKGFSVRPEDIDLERAAPPPEVMNNVTAKDNGEMRFCSKCSCWKPDRTHHCSTCKRCVLRMDHHCPWFAVCIGFRNHKFFVQFLVYVSLLCMVAFASSLTVVIKFFQDGEEKRAYLSMSWIALLLTSGVMGLAVTLFAGYSVYLVVTNQTTLEALEAVRYRSQIPASEYRSQYAPDSRSIGNLFDIGISRNWREIMGYRVYEWFLPIHPRGMGNGTSFPINEQMWQSIHEYSEREAQYLYQQRQRMAHQVRQDWGKDDEDYVDYSNADTVESIPLRQHIA</sequence>
<evidence type="ECO:0000256" key="6">
    <source>
        <dbReference type="ARBA" id="ARBA00023139"/>
    </source>
</evidence>
<reference evidence="12" key="2">
    <citation type="submission" date="2014-06" db="EMBL/GenBank/DDBJ databases">
        <title>The complete genome of Blastobotrys (Arxula) adeninivorans LS3 - a yeast of biotechnological interest.</title>
        <authorList>
            <person name="Kunze G."/>
            <person name="Gaillardin C."/>
            <person name="Czernicka M."/>
            <person name="Durrens P."/>
            <person name="Martin T."/>
            <person name="Boer E."/>
            <person name="Gabaldon T."/>
            <person name="Cruz J."/>
            <person name="Talla E."/>
            <person name="Marck C."/>
            <person name="Goffeau A."/>
            <person name="Barbe V."/>
            <person name="Baret P."/>
            <person name="Baronian K."/>
            <person name="Beier S."/>
            <person name="Bleykasten C."/>
            <person name="Bode R."/>
            <person name="Casaregola S."/>
            <person name="Despons L."/>
            <person name="Fairhead C."/>
            <person name="Giersberg M."/>
            <person name="Gierski P."/>
            <person name="Hahnel U."/>
            <person name="Hartmann A."/>
            <person name="Jankowska D."/>
            <person name="Jubin C."/>
            <person name="Jung P."/>
            <person name="Lafontaine I."/>
            <person name="Leh-Louis V."/>
            <person name="Lemaire M."/>
            <person name="Marcet-Houben M."/>
            <person name="Mascher M."/>
            <person name="Morel G."/>
            <person name="Richard G.-F."/>
            <person name="Riechen J."/>
            <person name="Sacerdot C."/>
            <person name="Sarkar A."/>
            <person name="Savel G."/>
            <person name="Schacherer J."/>
            <person name="Sherman D."/>
            <person name="Straub M.-L."/>
            <person name="Stein N."/>
            <person name="Thierry A."/>
            <person name="Trautwein-Schult A."/>
            <person name="Westhof E."/>
            <person name="Worch S."/>
            <person name="Dujon B."/>
            <person name="Souciet J.-L."/>
            <person name="Wincker P."/>
            <person name="Scholz U."/>
            <person name="Neuveglise N."/>
        </authorList>
    </citation>
    <scope>NUCLEOTIDE SEQUENCE</scope>
    <source>
        <strain evidence="12">LS3</strain>
    </source>
</reference>
<evidence type="ECO:0000256" key="1">
    <source>
        <dbReference type="ARBA" id="ARBA00004141"/>
    </source>
</evidence>
<evidence type="ECO:0000256" key="3">
    <source>
        <dbReference type="ARBA" id="ARBA00022692"/>
    </source>
</evidence>
<protein>
    <recommendedName>
        <fullName evidence="10">Palmitoyltransferase</fullName>
        <ecNumber evidence="10">2.3.1.225</ecNumber>
    </recommendedName>
</protein>
<dbReference type="GO" id="GO:0019706">
    <property type="term" value="F:protein-cysteine S-palmitoyltransferase activity"/>
    <property type="evidence" value="ECO:0007669"/>
    <property type="project" value="UniProtKB-EC"/>
</dbReference>
<keyword evidence="5 10" id="KW-0472">Membrane</keyword>
<dbReference type="PROSITE" id="PS50216">
    <property type="entry name" value="DHHC"/>
    <property type="match status" value="1"/>
</dbReference>
<keyword evidence="8 10" id="KW-0012">Acyltransferase</keyword>
<comment type="domain">
    <text evidence="10">The DHHC domain is required for palmitoyltransferase activity.</text>
</comment>
<keyword evidence="3 10" id="KW-0812">Transmembrane</keyword>
<evidence type="ECO:0000256" key="7">
    <source>
        <dbReference type="ARBA" id="ARBA00023288"/>
    </source>
</evidence>
<proteinExistence type="inferred from homology"/>
<accession>A0A060T1V5</accession>
<dbReference type="PhylomeDB" id="A0A060T1V5"/>
<feature type="transmembrane region" description="Helical" evidence="10">
    <location>
        <begin position="161"/>
        <end position="184"/>
    </location>
</feature>
<dbReference type="EMBL" id="HG937693">
    <property type="protein sequence ID" value="CDP35090.1"/>
    <property type="molecule type" value="Genomic_DNA"/>
</dbReference>
<keyword evidence="6" id="KW-0564">Palmitate</keyword>
<feature type="domain" description="Palmitoyltransferase DHHC" evidence="11">
    <location>
        <begin position="110"/>
        <end position="234"/>
    </location>
</feature>
<comment type="similarity">
    <text evidence="10">Belongs to the DHHC palmitoyltransferase family.</text>
</comment>
<name>A0A060T1V5_BLAAD</name>
<evidence type="ECO:0000256" key="8">
    <source>
        <dbReference type="ARBA" id="ARBA00023315"/>
    </source>
</evidence>
<reference evidence="12" key="1">
    <citation type="submission" date="2014-02" db="EMBL/GenBank/DDBJ databases">
        <authorList>
            <person name="Genoscope - CEA"/>
        </authorList>
    </citation>
    <scope>NUCLEOTIDE SEQUENCE</scope>
    <source>
        <strain evidence="12">LS3</strain>
    </source>
</reference>
<dbReference type="AlphaFoldDB" id="A0A060T1V5"/>
<dbReference type="InterPro" id="IPR039859">
    <property type="entry name" value="PFA4/ZDH16/20/ERF2-like"/>
</dbReference>
<evidence type="ECO:0000313" key="12">
    <source>
        <dbReference type="EMBL" id="CDP35090.1"/>
    </source>
</evidence>
<dbReference type="EC" id="2.3.1.225" evidence="10"/>
<evidence type="ECO:0000256" key="9">
    <source>
        <dbReference type="ARBA" id="ARBA00048048"/>
    </source>
</evidence>
<organism evidence="12">
    <name type="scientific">Blastobotrys adeninivorans</name>
    <name type="common">Yeast</name>
    <name type="synonym">Arxula adeninivorans</name>
    <dbReference type="NCBI Taxonomy" id="409370"/>
    <lineage>
        <taxon>Eukaryota</taxon>
        <taxon>Fungi</taxon>
        <taxon>Dikarya</taxon>
        <taxon>Ascomycota</taxon>
        <taxon>Saccharomycotina</taxon>
        <taxon>Dipodascomycetes</taxon>
        <taxon>Dipodascales</taxon>
        <taxon>Trichomonascaceae</taxon>
        <taxon>Blastobotrys</taxon>
    </lineage>
</organism>
<dbReference type="PANTHER" id="PTHR12246">
    <property type="entry name" value="PALMITOYLTRANSFERASE ZDHHC16"/>
    <property type="match status" value="1"/>
</dbReference>
<gene>
    <name evidence="12" type="ORF">GNLVRS02_ARAD1C27368g</name>
</gene>